<accession>A0A1I3ZJ04</accession>
<proteinExistence type="inferred from homology"/>
<comment type="subunit">
    <text evidence="11">Homodimer.</text>
</comment>
<dbReference type="STRING" id="45496.SAMN04488079_11131"/>
<evidence type="ECO:0000256" key="10">
    <source>
        <dbReference type="ARBA" id="ARBA00022726"/>
    </source>
</evidence>
<dbReference type="FunFam" id="3.40.50.2020:FF:000021">
    <property type="entry name" value="Adenine phosphoribosyltransferase"/>
    <property type="match status" value="1"/>
</dbReference>
<dbReference type="PANTHER" id="PTHR32315">
    <property type="entry name" value="ADENINE PHOSPHORIBOSYLTRANSFERASE"/>
    <property type="match status" value="1"/>
</dbReference>
<gene>
    <name evidence="11" type="primary">apt</name>
    <name evidence="13" type="ORF">SAMN04488079_11131</name>
</gene>
<dbReference type="GO" id="GO:0003999">
    <property type="term" value="F:adenine phosphoribosyltransferase activity"/>
    <property type="evidence" value="ECO:0007669"/>
    <property type="project" value="UniProtKB-UniRule"/>
</dbReference>
<dbReference type="GO" id="GO:0006168">
    <property type="term" value="P:adenine salvage"/>
    <property type="evidence" value="ECO:0007669"/>
    <property type="project" value="InterPro"/>
</dbReference>
<comment type="similarity">
    <text evidence="5 11">Belongs to the purine/pyrimidine phosphoribosyltransferase family.</text>
</comment>
<dbReference type="Gene3D" id="3.40.50.2020">
    <property type="match status" value="1"/>
</dbReference>
<feature type="domain" description="Phosphoribosyltransferase" evidence="12">
    <location>
        <begin position="37"/>
        <end position="149"/>
    </location>
</feature>
<keyword evidence="7 11" id="KW-0963">Cytoplasm</keyword>
<dbReference type="InterPro" id="IPR050054">
    <property type="entry name" value="UPRTase/APRTase"/>
</dbReference>
<evidence type="ECO:0000256" key="5">
    <source>
        <dbReference type="ARBA" id="ARBA00008391"/>
    </source>
</evidence>
<dbReference type="UniPathway" id="UPA00588">
    <property type="reaction ID" value="UER00646"/>
</dbReference>
<sequence length="171" mass="18841">MQKLKAKIRDIPDFPSPGIVFKDITPLVQDPLLLKECIEELIRPFRKESITAVAGMEARGFIFGSLAAWELGVGFIPLRKPGKLPYDVQRIDYALEYGTASLEAHIDAISTGDRILVIDDVLATGGTARASCELIENLGGEVIACAFVMELDFLQGRDNLMSYPIHTLISY</sequence>
<evidence type="ECO:0000313" key="13">
    <source>
        <dbReference type="EMBL" id="SFK44022.1"/>
    </source>
</evidence>
<dbReference type="EC" id="2.4.2.7" evidence="6 11"/>
<dbReference type="GO" id="GO:0006166">
    <property type="term" value="P:purine ribonucleoside salvage"/>
    <property type="evidence" value="ECO:0007669"/>
    <property type="project" value="UniProtKB-UniRule"/>
</dbReference>
<dbReference type="EMBL" id="FOSH01000011">
    <property type="protein sequence ID" value="SFK44022.1"/>
    <property type="molecule type" value="Genomic_DNA"/>
</dbReference>
<evidence type="ECO:0000256" key="8">
    <source>
        <dbReference type="ARBA" id="ARBA00022676"/>
    </source>
</evidence>
<evidence type="ECO:0000256" key="1">
    <source>
        <dbReference type="ARBA" id="ARBA00000868"/>
    </source>
</evidence>
<keyword evidence="10 11" id="KW-0660">Purine salvage</keyword>
<dbReference type="HAMAP" id="MF_00004">
    <property type="entry name" value="Aden_phosphoribosyltr"/>
    <property type="match status" value="1"/>
</dbReference>
<keyword evidence="9 11" id="KW-0808">Transferase</keyword>
<keyword evidence="14" id="KW-1185">Reference proteome</keyword>
<dbReference type="AlphaFoldDB" id="A0A1I3ZJ04"/>
<dbReference type="NCBIfam" id="NF002634">
    <property type="entry name" value="PRK02304.1-3"/>
    <property type="match status" value="1"/>
</dbReference>
<comment type="subcellular location">
    <subcellularLocation>
        <location evidence="3 11">Cytoplasm</location>
    </subcellularLocation>
</comment>
<dbReference type="PANTHER" id="PTHR32315:SF3">
    <property type="entry name" value="ADENINE PHOSPHORIBOSYLTRANSFERASE"/>
    <property type="match status" value="1"/>
</dbReference>
<dbReference type="GO" id="GO:0016208">
    <property type="term" value="F:AMP binding"/>
    <property type="evidence" value="ECO:0007669"/>
    <property type="project" value="TreeGrafter"/>
</dbReference>
<dbReference type="RefSeq" id="WP_091714197.1">
    <property type="nucleotide sequence ID" value="NZ_FOSH01000011.1"/>
</dbReference>
<comment type="catalytic activity">
    <reaction evidence="1 11">
        <text>AMP + diphosphate = 5-phospho-alpha-D-ribose 1-diphosphate + adenine</text>
        <dbReference type="Rhea" id="RHEA:16609"/>
        <dbReference type="ChEBI" id="CHEBI:16708"/>
        <dbReference type="ChEBI" id="CHEBI:33019"/>
        <dbReference type="ChEBI" id="CHEBI:58017"/>
        <dbReference type="ChEBI" id="CHEBI:456215"/>
        <dbReference type="EC" id="2.4.2.7"/>
    </reaction>
</comment>
<evidence type="ECO:0000256" key="3">
    <source>
        <dbReference type="ARBA" id="ARBA00004496"/>
    </source>
</evidence>
<comment type="function">
    <text evidence="2 11">Catalyzes a salvage reaction resulting in the formation of AMP, that is energically less costly than de novo synthesis.</text>
</comment>
<evidence type="ECO:0000256" key="4">
    <source>
        <dbReference type="ARBA" id="ARBA00004659"/>
    </source>
</evidence>
<dbReference type="NCBIfam" id="NF002636">
    <property type="entry name" value="PRK02304.1-5"/>
    <property type="match status" value="1"/>
</dbReference>
<organism evidence="13 14">
    <name type="scientific">Methylophaga sulfidovorans</name>
    <dbReference type="NCBI Taxonomy" id="45496"/>
    <lineage>
        <taxon>Bacteria</taxon>
        <taxon>Pseudomonadati</taxon>
        <taxon>Pseudomonadota</taxon>
        <taxon>Gammaproteobacteria</taxon>
        <taxon>Thiotrichales</taxon>
        <taxon>Piscirickettsiaceae</taxon>
        <taxon>Methylophaga</taxon>
    </lineage>
</organism>
<keyword evidence="8 11" id="KW-0328">Glycosyltransferase</keyword>
<protein>
    <recommendedName>
        <fullName evidence="6 11">Adenine phosphoribosyltransferase</fullName>
        <shortName evidence="11">APRT</shortName>
        <ecNumber evidence="6 11">2.4.2.7</ecNumber>
    </recommendedName>
</protein>
<evidence type="ECO:0000256" key="6">
    <source>
        <dbReference type="ARBA" id="ARBA00011893"/>
    </source>
</evidence>
<dbReference type="OrthoDB" id="9803963at2"/>
<dbReference type="GO" id="GO:0005737">
    <property type="term" value="C:cytoplasm"/>
    <property type="evidence" value="ECO:0007669"/>
    <property type="project" value="UniProtKB-SubCell"/>
</dbReference>
<evidence type="ECO:0000256" key="2">
    <source>
        <dbReference type="ARBA" id="ARBA00003968"/>
    </source>
</evidence>
<evidence type="ECO:0000256" key="9">
    <source>
        <dbReference type="ARBA" id="ARBA00022679"/>
    </source>
</evidence>
<dbReference type="InterPro" id="IPR005764">
    <property type="entry name" value="Ade_phspho_trans"/>
</dbReference>
<comment type="pathway">
    <text evidence="4 11">Purine metabolism; AMP biosynthesis via salvage pathway; AMP from adenine: step 1/1.</text>
</comment>
<dbReference type="NCBIfam" id="TIGR01090">
    <property type="entry name" value="apt"/>
    <property type="match status" value="1"/>
</dbReference>
<name>A0A1I3ZJ04_9GAMM</name>
<evidence type="ECO:0000313" key="14">
    <source>
        <dbReference type="Proteomes" id="UP000198924"/>
    </source>
</evidence>
<reference evidence="14" key="1">
    <citation type="submission" date="2016-10" db="EMBL/GenBank/DDBJ databases">
        <authorList>
            <person name="Varghese N."/>
            <person name="Submissions S."/>
        </authorList>
    </citation>
    <scope>NUCLEOTIDE SEQUENCE [LARGE SCALE GENOMIC DNA]</scope>
    <source>
        <strain evidence="14">DSM 11578</strain>
    </source>
</reference>
<evidence type="ECO:0000256" key="7">
    <source>
        <dbReference type="ARBA" id="ARBA00022490"/>
    </source>
</evidence>
<dbReference type="GO" id="GO:0002055">
    <property type="term" value="F:adenine binding"/>
    <property type="evidence" value="ECO:0007669"/>
    <property type="project" value="TreeGrafter"/>
</dbReference>
<dbReference type="GO" id="GO:0044209">
    <property type="term" value="P:AMP salvage"/>
    <property type="evidence" value="ECO:0007669"/>
    <property type="project" value="UniProtKB-UniRule"/>
</dbReference>
<dbReference type="Proteomes" id="UP000198924">
    <property type="component" value="Unassembled WGS sequence"/>
</dbReference>
<dbReference type="InterPro" id="IPR029057">
    <property type="entry name" value="PRTase-like"/>
</dbReference>
<dbReference type="InterPro" id="IPR000836">
    <property type="entry name" value="PRTase_dom"/>
</dbReference>
<evidence type="ECO:0000256" key="11">
    <source>
        <dbReference type="HAMAP-Rule" id="MF_00004"/>
    </source>
</evidence>
<evidence type="ECO:0000259" key="12">
    <source>
        <dbReference type="Pfam" id="PF00156"/>
    </source>
</evidence>
<dbReference type="Pfam" id="PF00156">
    <property type="entry name" value="Pribosyltran"/>
    <property type="match status" value="1"/>
</dbReference>
<dbReference type="CDD" id="cd06223">
    <property type="entry name" value="PRTases_typeI"/>
    <property type="match status" value="1"/>
</dbReference>
<dbReference type="SUPFAM" id="SSF53271">
    <property type="entry name" value="PRTase-like"/>
    <property type="match status" value="1"/>
</dbReference>